<dbReference type="PIRSF" id="PIRSF001112">
    <property type="entry name" value="Epoxide_hydrolase"/>
    <property type="match status" value="1"/>
</dbReference>
<feature type="domain" description="Epoxide hydrolase N-terminal" evidence="5">
    <location>
        <begin position="5"/>
        <end position="115"/>
    </location>
</feature>
<accession>A0A0N1P1K7</accession>
<evidence type="ECO:0000256" key="1">
    <source>
        <dbReference type="ARBA" id="ARBA00010088"/>
    </source>
</evidence>
<dbReference type="RefSeq" id="XP_018001930.1">
    <property type="nucleotide sequence ID" value="XM_018145663.1"/>
</dbReference>
<evidence type="ECO:0000259" key="5">
    <source>
        <dbReference type="Pfam" id="PF06441"/>
    </source>
</evidence>
<dbReference type="STRING" id="1664694.A0A0N1P1K7"/>
<dbReference type="GO" id="GO:0097176">
    <property type="term" value="P:epoxide metabolic process"/>
    <property type="evidence" value="ECO:0007669"/>
    <property type="project" value="TreeGrafter"/>
</dbReference>
<dbReference type="InterPro" id="IPR010497">
    <property type="entry name" value="Epoxide_hydro_N"/>
</dbReference>
<dbReference type="SUPFAM" id="SSF53474">
    <property type="entry name" value="alpha/beta-Hydrolases"/>
    <property type="match status" value="1"/>
</dbReference>
<sequence>MASPVPFKIDVPEAKIKRLKQKLALTDYPSEADDAESWHRGPPLKDVKRLAARWEDGYDWRKAEAQLNRLSQFTTNIDIDNFGAFSVHFIHQRSHVANAIPLCFVHGWPGSFIEVTKIIHKLTHPDSPDQPAFHVVAPSLINFGFSSECIKPGFNVTQHAETCHKLMLQLGYDQYVTQGGDLGYFTTHTMARMYPDHLKAIHCNLAVPEKPDAKKHPELHAEVEAHTLTDREKRDLAQTRDVSANLMGYYRIQETRPALIAISHTDSPVGLLSWIYDVLYHWSDHDHYPWTDDEILTWVSIYYFGCGIAASVRIYYESRNMPKDSPAALVRGSPVKPLIGIAHFPVELSSFPRLWYRTMGNVVHQKEFDVGGHFAAYEQPDLLVGDLREMFGRRGGAEGCVPGKSGYDGADSGSGVQ</sequence>
<protein>
    <submittedName>
        <fullName evidence="6">Putative epoxide hydrolase</fullName>
    </submittedName>
</protein>
<evidence type="ECO:0000256" key="2">
    <source>
        <dbReference type="ARBA" id="ARBA00022797"/>
    </source>
</evidence>
<organism evidence="6 7">
    <name type="scientific">Cyphellophora attinorum</name>
    <dbReference type="NCBI Taxonomy" id="1664694"/>
    <lineage>
        <taxon>Eukaryota</taxon>
        <taxon>Fungi</taxon>
        <taxon>Dikarya</taxon>
        <taxon>Ascomycota</taxon>
        <taxon>Pezizomycotina</taxon>
        <taxon>Eurotiomycetes</taxon>
        <taxon>Chaetothyriomycetidae</taxon>
        <taxon>Chaetothyriales</taxon>
        <taxon>Cyphellophoraceae</taxon>
        <taxon>Cyphellophora</taxon>
    </lineage>
</organism>
<dbReference type="VEuPathDB" id="FungiDB:AB675_5451"/>
<feature type="active site" description="Nucleophile" evidence="4">
    <location>
        <position position="181"/>
    </location>
</feature>
<dbReference type="GeneID" id="28737543"/>
<dbReference type="OrthoDB" id="7130006at2759"/>
<dbReference type="InterPro" id="IPR000639">
    <property type="entry name" value="Epox_hydrolase-like"/>
</dbReference>
<keyword evidence="7" id="KW-1185">Reference proteome</keyword>
<feature type="active site" description="Proton acceptor" evidence="4">
    <location>
        <position position="373"/>
    </location>
</feature>
<dbReference type="InterPro" id="IPR029058">
    <property type="entry name" value="AB_hydrolase_fold"/>
</dbReference>
<keyword evidence="2" id="KW-0058">Aromatic hydrocarbons catabolism</keyword>
<evidence type="ECO:0000256" key="3">
    <source>
        <dbReference type="ARBA" id="ARBA00022801"/>
    </source>
</evidence>
<evidence type="ECO:0000256" key="4">
    <source>
        <dbReference type="PIRSR" id="PIRSR001112-1"/>
    </source>
</evidence>
<dbReference type="InterPro" id="IPR016292">
    <property type="entry name" value="Epoxide_hydrolase"/>
</dbReference>
<dbReference type="AlphaFoldDB" id="A0A0N1P1K7"/>
<dbReference type="Proteomes" id="UP000038010">
    <property type="component" value="Unassembled WGS sequence"/>
</dbReference>
<dbReference type="Pfam" id="PF06441">
    <property type="entry name" value="EHN"/>
    <property type="match status" value="1"/>
</dbReference>
<dbReference type="PANTHER" id="PTHR21661">
    <property type="entry name" value="EPOXIDE HYDROLASE 1-RELATED"/>
    <property type="match status" value="1"/>
</dbReference>
<comment type="caution">
    <text evidence="6">The sequence shown here is derived from an EMBL/GenBank/DDBJ whole genome shotgun (WGS) entry which is preliminary data.</text>
</comment>
<reference evidence="6 7" key="1">
    <citation type="submission" date="2015-06" db="EMBL/GenBank/DDBJ databases">
        <title>Draft genome of the ant-associated black yeast Phialophora attae CBS 131958.</title>
        <authorList>
            <person name="Moreno L.F."/>
            <person name="Stielow B.J."/>
            <person name="de Hoog S."/>
            <person name="Vicente V.A."/>
            <person name="Weiss V.A."/>
            <person name="de Vries M."/>
            <person name="Cruz L.M."/>
            <person name="Souza E.M."/>
        </authorList>
    </citation>
    <scope>NUCLEOTIDE SEQUENCE [LARGE SCALE GENOMIC DNA]</scope>
    <source>
        <strain evidence="6 7">CBS 131958</strain>
    </source>
</reference>
<dbReference type="PANTHER" id="PTHR21661:SF35">
    <property type="entry name" value="EPOXIDE HYDROLASE"/>
    <property type="match status" value="1"/>
</dbReference>
<feature type="active site" description="Proton donor" evidence="4">
    <location>
        <position position="315"/>
    </location>
</feature>
<gene>
    <name evidence="6" type="ORF">AB675_5451</name>
</gene>
<name>A0A0N1P1K7_9EURO</name>
<evidence type="ECO:0000313" key="6">
    <source>
        <dbReference type="EMBL" id="KPI41967.1"/>
    </source>
</evidence>
<dbReference type="GO" id="GO:0004301">
    <property type="term" value="F:epoxide hydrolase activity"/>
    <property type="evidence" value="ECO:0007669"/>
    <property type="project" value="TreeGrafter"/>
</dbReference>
<keyword evidence="3 6" id="KW-0378">Hydrolase</keyword>
<proteinExistence type="inferred from homology"/>
<comment type="similarity">
    <text evidence="1">Belongs to the peptidase S33 family.</text>
</comment>
<dbReference type="Gene3D" id="3.40.50.1820">
    <property type="entry name" value="alpha/beta hydrolase"/>
    <property type="match status" value="1"/>
</dbReference>
<evidence type="ECO:0000313" key="7">
    <source>
        <dbReference type="Proteomes" id="UP000038010"/>
    </source>
</evidence>
<dbReference type="PRINTS" id="PR00412">
    <property type="entry name" value="EPOXHYDRLASE"/>
</dbReference>
<dbReference type="EMBL" id="LFJN01000008">
    <property type="protein sequence ID" value="KPI41967.1"/>
    <property type="molecule type" value="Genomic_DNA"/>
</dbReference>